<keyword evidence="1" id="KW-0812">Transmembrane</keyword>
<protein>
    <submittedName>
        <fullName evidence="2">DoxX family protein</fullName>
    </submittedName>
</protein>
<evidence type="ECO:0000313" key="2">
    <source>
        <dbReference type="EMBL" id="CPV74036.1"/>
    </source>
</evidence>
<dbReference type="RefSeq" id="WP_016893434.1">
    <property type="nucleotide sequence ID" value="NZ_CSVC01000017.1"/>
</dbReference>
<gene>
    <name evidence="2" type="ORF">ERS075579_05392</name>
</gene>
<dbReference type="Proteomes" id="UP000045782">
    <property type="component" value="Unassembled WGS sequence"/>
</dbReference>
<dbReference type="EMBL" id="CSWP01000016">
    <property type="protein sequence ID" value="CPV74036.1"/>
    <property type="molecule type" value="Genomic_DNA"/>
</dbReference>
<feature type="transmembrane region" description="Helical" evidence="1">
    <location>
        <begin position="93"/>
        <end position="112"/>
    </location>
</feature>
<feature type="transmembrane region" description="Helical" evidence="1">
    <location>
        <begin position="69"/>
        <end position="87"/>
    </location>
</feature>
<sequence>MAPLIALVAATLSARLAGILGLAPADSWPAAVAVGLAAMFTLTGIAHFVPKMRDAMIAIVPPRIPAPGFLVALTGALELLGAAGVLIPATRAMAAAGLAALLVAMFPANVYAANQPSNPLSTPLGWRTLEQLLFLAAAATAACG</sequence>
<keyword evidence="1" id="KW-1133">Transmembrane helix</keyword>
<keyword evidence="1" id="KW-0472">Membrane</keyword>
<name>A0A0U0ZUV9_9MYCO</name>
<proteinExistence type="predicted"/>
<evidence type="ECO:0000313" key="3">
    <source>
        <dbReference type="Proteomes" id="UP000045782"/>
    </source>
</evidence>
<dbReference type="PANTHER" id="PTHR36974">
    <property type="entry name" value="MEMBRANE PROTEIN-RELATED"/>
    <property type="match status" value="1"/>
</dbReference>
<dbReference type="PANTHER" id="PTHR36974:SF1">
    <property type="entry name" value="DOXX FAMILY MEMBRANE PROTEIN"/>
    <property type="match status" value="1"/>
</dbReference>
<feature type="transmembrane region" description="Helical" evidence="1">
    <location>
        <begin position="27"/>
        <end position="49"/>
    </location>
</feature>
<dbReference type="AlphaFoldDB" id="A0A0U0ZUV9"/>
<organism evidence="2 3">
    <name type="scientific">Mycobacteroides abscessus</name>
    <dbReference type="NCBI Taxonomy" id="36809"/>
    <lineage>
        <taxon>Bacteria</taxon>
        <taxon>Bacillati</taxon>
        <taxon>Actinomycetota</taxon>
        <taxon>Actinomycetes</taxon>
        <taxon>Mycobacteriales</taxon>
        <taxon>Mycobacteriaceae</taxon>
        <taxon>Mycobacteroides</taxon>
    </lineage>
</organism>
<accession>A0A0U0ZUV9</accession>
<reference evidence="2 3" key="1">
    <citation type="submission" date="2015-03" db="EMBL/GenBank/DDBJ databases">
        <authorList>
            <person name="Murphy D."/>
        </authorList>
    </citation>
    <scope>NUCLEOTIDE SEQUENCE [LARGE SCALE GENOMIC DNA]</scope>
    <source>
        <strain evidence="2 3">PAP088</strain>
    </source>
</reference>
<evidence type="ECO:0000256" key="1">
    <source>
        <dbReference type="SAM" id="Phobius"/>
    </source>
</evidence>